<proteinExistence type="inferred from homology"/>
<protein>
    <recommendedName>
        <fullName evidence="2">Putative nickel insertion protein</fullName>
    </recommendedName>
</protein>
<dbReference type="GeneID" id="71964812"/>
<reference evidence="3 4" key="1">
    <citation type="submission" date="2022-04" db="EMBL/GenBank/DDBJ databases">
        <title>Complete genome of Methanothermobacter tenebrarum strain RMAS.</title>
        <authorList>
            <person name="Nakamura K."/>
            <person name="Oshima K."/>
            <person name="Hattori M."/>
            <person name="Kamagata Y."/>
            <person name="Takamizawa K."/>
        </authorList>
    </citation>
    <scope>NUCLEOTIDE SEQUENCE [LARGE SCALE GENOMIC DNA]</scope>
    <source>
        <strain evidence="3 4">RMAS</strain>
    </source>
</reference>
<evidence type="ECO:0000256" key="2">
    <source>
        <dbReference type="HAMAP-Rule" id="MF_01074"/>
    </source>
</evidence>
<keyword evidence="1 2" id="KW-0533">Nickel</keyword>
<gene>
    <name evidence="3" type="ORF">MTTB_03030</name>
</gene>
<name>A0ABN6PDG9_9EURY</name>
<sequence length="402" mass="43832">MVVVVDPQLAGVAGNMIIGALIGLGAHPGKVVEVMEAAASYFGGVDVKVSDVKRAGIKATYVGVKKASIPHFKYPEFLEKIEAIDHPLIDDKMISFSRAVFHTIAQAEAKIHGKSLDDIHFHEVGASDAVADVFGAAFAYFSLGLDGERVYSLPVALGGGSTTSAHGRIPIPAPATLEILRGAPVRGGPARMELATPTGAALLVNMVDEFREFLPLTRIVEVGYGAGKMDPDFPNILRIIKGSKSLEEDKIVLFETNLDHLSGEIIGNLFDDLIGEGALDVTVTPILMKKNRPGHLLRVISRLEDQENILRRIFKETGTLGIRAFPQVHRTILEREKIPFKVNIRGEWTVNFKVASLDSEIISARIEYEDAKKISSKTGIPLREVIRIAEEQFKDWVDGEPD</sequence>
<evidence type="ECO:0000256" key="1">
    <source>
        <dbReference type="ARBA" id="ARBA00022596"/>
    </source>
</evidence>
<dbReference type="RefSeq" id="WP_248564784.1">
    <property type="nucleotide sequence ID" value="NZ_AP025698.1"/>
</dbReference>
<dbReference type="PANTHER" id="PTHR36566">
    <property type="entry name" value="NICKEL INSERTION PROTEIN-RELATED"/>
    <property type="match status" value="1"/>
</dbReference>
<organism evidence="3 4">
    <name type="scientific">Methanothermobacter tenebrarum</name>
    <dbReference type="NCBI Taxonomy" id="680118"/>
    <lineage>
        <taxon>Archaea</taxon>
        <taxon>Methanobacteriati</taxon>
        <taxon>Methanobacteriota</taxon>
        <taxon>Methanomada group</taxon>
        <taxon>Methanobacteria</taxon>
        <taxon>Methanobacteriales</taxon>
        <taxon>Methanobacteriaceae</taxon>
        <taxon>Methanothermobacter</taxon>
    </lineage>
</organism>
<dbReference type="Gene3D" id="3.10.20.300">
    <property type="entry name" value="mk0293 like domain"/>
    <property type="match status" value="1"/>
</dbReference>
<dbReference type="NCBIfam" id="TIGR00299">
    <property type="entry name" value="nickel pincer cofactor biosynthesis protein LarC"/>
    <property type="match status" value="1"/>
</dbReference>
<evidence type="ECO:0000313" key="4">
    <source>
        <dbReference type="Proteomes" id="UP000831817"/>
    </source>
</evidence>
<accession>A0ABN6PDG9</accession>
<dbReference type="InterPro" id="IPR002822">
    <property type="entry name" value="Ni_insertion"/>
</dbReference>
<dbReference type="EMBL" id="AP025698">
    <property type="protein sequence ID" value="BDH78924.1"/>
    <property type="molecule type" value="Genomic_DNA"/>
</dbReference>
<keyword evidence="2" id="KW-0456">Lyase</keyword>
<dbReference type="Proteomes" id="UP000831817">
    <property type="component" value="Chromosome"/>
</dbReference>
<comment type="similarity">
    <text evidence="2">Belongs to the LarC family.</text>
</comment>
<dbReference type="Pfam" id="PF01969">
    <property type="entry name" value="Ni_insertion"/>
    <property type="match status" value="1"/>
</dbReference>
<dbReference type="PANTHER" id="PTHR36566:SF1">
    <property type="entry name" value="PYRIDINIUM-3,5-BISTHIOCARBOXYLIC ACID MONONUCLEOTIDE NICKEL INSERTION PROTEIN"/>
    <property type="match status" value="1"/>
</dbReference>
<dbReference type="Gene3D" id="3.30.70.1380">
    <property type="entry name" value="Transcriptional regulatory protein pf0864 domain like"/>
    <property type="match status" value="1"/>
</dbReference>
<evidence type="ECO:0000313" key="3">
    <source>
        <dbReference type="EMBL" id="BDH78924.1"/>
    </source>
</evidence>
<dbReference type="HAMAP" id="MF_01074">
    <property type="entry name" value="LarC"/>
    <property type="match status" value="1"/>
</dbReference>
<keyword evidence="4" id="KW-1185">Reference proteome</keyword>